<reference evidence="4" key="1">
    <citation type="journal article" date="2016" name="Proc. Natl. Acad. Sci. U.S.A.">
        <title>Comparative genomics of biotechnologically important yeasts.</title>
        <authorList>
            <person name="Riley R."/>
            <person name="Haridas S."/>
            <person name="Wolfe K.H."/>
            <person name="Lopes M.R."/>
            <person name="Hittinger C.T."/>
            <person name="Goeker M."/>
            <person name="Salamov A.A."/>
            <person name="Wisecaver J.H."/>
            <person name="Long T.M."/>
            <person name="Calvey C.H."/>
            <person name="Aerts A.L."/>
            <person name="Barry K.W."/>
            <person name="Choi C."/>
            <person name="Clum A."/>
            <person name="Coughlan A.Y."/>
            <person name="Deshpande S."/>
            <person name="Douglass A.P."/>
            <person name="Hanson S.J."/>
            <person name="Klenk H.-P."/>
            <person name="LaButti K.M."/>
            <person name="Lapidus A."/>
            <person name="Lindquist E.A."/>
            <person name="Lipzen A.M."/>
            <person name="Meier-Kolthoff J.P."/>
            <person name="Ohm R.A."/>
            <person name="Otillar R.P."/>
            <person name="Pangilinan J.L."/>
            <person name="Peng Y."/>
            <person name="Rokas A."/>
            <person name="Rosa C.A."/>
            <person name="Scheuner C."/>
            <person name="Sibirny A.A."/>
            <person name="Slot J.C."/>
            <person name="Stielow J.B."/>
            <person name="Sun H."/>
            <person name="Kurtzman C.P."/>
            <person name="Blackwell M."/>
            <person name="Grigoriev I.V."/>
            <person name="Jeffries T.W."/>
        </authorList>
    </citation>
    <scope>NUCLEOTIDE SEQUENCE [LARGE SCALE GENOMIC DNA]</scope>
    <source>
        <strain evidence="4">NRRL Y-1626</strain>
    </source>
</reference>
<dbReference type="AlphaFoldDB" id="A0A1B7TAM3"/>
<evidence type="ECO:0000256" key="2">
    <source>
        <dbReference type="SAM" id="Phobius"/>
    </source>
</evidence>
<dbReference type="EMBL" id="LXPE01000044">
    <property type="protein sequence ID" value="OBA25796.1"/>
    <property type="molecule type" value="Genomic_DNA"/>
</dbReference>
<feature type="transmembrane region" description="Helical" evidence="2">
    <location>
        <begin position="27"/>
        <end position="49"/>
    </location>
</feature>
<sequence>MYLERAVTTYSNGYTTSSVDAWQWQKWSLFAILIVLLILVLVATLRANLNRIRNGRQPIRGTAWFTPPSYQQSERQYNHDDGMHVNRHNNRRQQEENIPKYTPEVGEEDLGFYDTDGKFHQNVKGQMKNPPAFDTG</sequence>
<keyword evidence="2" id="KW-0812">Transmembrane</keyword>
<name>A0A1B7TAM3_9ASCO</name>
<evidence type="ECO:0000256" key="1">
    <source>
        <dbReference type="SAM" id="MobiDB-lite"/>
    </source>
</evidence>
<feature type="region of interest" description="Disordered" evidence="1">
    <location>
        <begin position="80"/>
        <end position="136"/>
    </location>
</feature>
<dbReference type="Pfam" id="PF12273">
    <property type="entry name" value="RCR"/>
    <property type="match status" value="1"/>
</dbReference>
<dbReference type="OrthoDB" id="3972519at2759"/>
<gene>
    <name evidence="3" type="ORF">HANVADRAFT_34159</name>
</gene>
<comment type="caution">
    <text evidence="3">The sequence shown here is derived from an EMBL/GenBank/DDBJ whole genome shotgun (WGS) entry which is preliminary data.</text>
</comment>
<protein>
    <submittedName>
        <fullName evidence="3">Uncharacterized protein</fullName>
    </submittedName>
</protein>
<keyword evidence="2" id="KW-1133">Transmembrane helix</keyword>
<keyword evidence="4" id="KW-1185">Reference proteome</keyword>
<feature type="non-terminal residue" evidence="3">
    <location>
        <position position="136"/>
    </location>
</feature>
<dbReference type="PANTHER" id="PTHR28187:SF1">
    <property type="entry name" value="PROTEIN RCR1-RELATED"/>
    <property type="match status" value="1"/>
</dbReference>
<accession>A0A1B7TAM3</accession>
<evidence type="ECO:0000313" key="3">
    <source>
        <dbReference type="EMBL" id="OBA25796.1"/>
    </source>
</evidence>
<dbReference type="GO" id="GO:0016192">
    <property type="term" value="P:vesicle-mediated transport"/>
    <property type="evidence" value="ECO:0007669"/>
    <property type="project" value="TreeGrafter"/>
</dbReference>
<dbReference type="InterPro" id="IPR020999">
    <property type="entry name" value="Chitin_synth_reg_RCR"/>
</dbReference>
<dbReference type="Proteomes" id="UP000092321">
    <property type="component" value="Unassembled WGS sequence"/>
</dbReference>
<proteinExistence type="predicted"/>
<keyword evidence="2" id="KW-0472">Membrane</keyword>
<evidence type="ECO:0000313" key="4">
    <source>
        <dbReference type="Proteomes" id="UP000092321"/>
    </source>
</evidence>
<dbReference type="PANTHER" id="PTHR28187">
    <property type="entry name" value="PROTEIN RCR1-RELATED"/>
    <property type="match status" value="1"/>
</dbReference>
<organism evidence="3 4">
    <name type="scientific">Hanseniaspora valbyensis NRRL Y-1626</name>
    <dbReference type="NCBI Taxonomy" id="766949"/>
    <lineage>
        <taxon>Eukaryota</taxon>
        <taxon>Fungi</taxon>
        <taxon>Dikarya</taxon>
        <taxon>Ascomycota</taxon>
        <taxon>Saccharomycotina</taxon>
        <taxon>Saccharomycetes</taxon>
        <taxon>Saccharomycodales</taxon>
        <taxon>Saccharomycodaceae</taxon>
        <taxon>Hanseniaspora</taxon>
    </lineage>
</organism>